<dbReference type="Gene3D" id="2.130.10.10">
    <property type="entry name" value="YVTN repeat-like/Quinoprotein amine dehydrogenase"/>
    <property type="match status" value="1"/>
</dbReference>
<keyword evidence="2" id="KW-0677">Repeat</keyword>
<feature type="repeat" description="WD" evidence="3">
    <location>
        <begin position="275"/>
        <end position="327"/>
    </location>
</feature>
<dbReference type="InterPro" id="IPR020472">
    <property type="entry name" value="WD40_PAC1"/>
</dbReference>
<accession>A0A9W7AUA9</accession>
<gene>
    <name evidence="4" type="ORF">TrST_g7835</name>
</gene>
<dbReference type="GO" id="GO:0006891">
    <property type="term" value="P:intra-Golgi vesicle-mediated transport"/>
    <property type="evidence" value="ECO:0007669"/>
    <property type="project" value="TreeGrafter"/>
</dbReference>
<dbReference type="AlphaFoldDB" id="A0A9W7AUA9"/>
<dbReference type="GO" id="GO:0006886">
    <property type="term" value="P:intracellular protein transport"/>
    <property type="evidence" value="ECO:0007669"/>
    <property type="project" value="TreeGrafter"/>
</dbReference>
<dbReference type="CDD" id="cd00200">
    <property type="entry name" value="WD40"/>
    <property type="match status" value="1"/>
</dbReference>
<dbReference type="SUPFAM" id="SSF109925">
    <property type="entry name" value="Lissencephaly-1 protein (Lis-1, PAF-AH alpha) N-terminal domain"/>
    <property type="match status" value="1"/>
</dbReference>
<comment type="caution">
    <text evidence="4">The sequence shown here is derived from an EMBL/GenBank/DDBJ whole genome shotgun (WGS) entry which is preliminary data.</text>
</comment>
<dbReference type="SUPFAM" id="SSF50978">
    <property type="entry name" value="WD40 repeat-like"/>
    <property type="match status" value="1"/>
</dbReference>
<dbReference type="InterPro" id="IPR050844">
    <property type="entry name" value="Coatomer_complex_subunit"/>
</dbReference>
<keyword evidence="5" id="KW-1185">Reference proteome</keyword>
<evidence type="ECO:0000256" key="1">
    <source>
        <dbReference type="ARBA" id="ARBA00022574"/>
    </source>
</evidence>
<dbReference type="PANTHER" id="PTHR19876:SF2">
    <property type="entry name" value="COATOMER SUBUNIT BETA"/>
    <property type="match status" value="1"/>
</dbReference>
<dbReference type="InterPro" id="IPR001680">
    <property type="entry name" value="WD40_rpt"/>
</dbReference>
<dbReference type="PANTHER" id="PTHR19876">
    <property type="entry name" value="COATOMER"/>
    <property type="match status" value="1"/>
</dbReference>
<dbReference type="PROSITE" id="PS50294">
    <property type="entry name" value="WD_REPEATS_REGION"/>
    <property type="match status" value="4"/>
</dbReference>
<evidence type="ECO:0000256" key="2">
    <source>
        <dbReference type="ARBA" id="ARBA00022737"/>
    </source>
</evidence>
<organism evidence="4 5">
    <name type="scientific">Triparma strigata</name>
    <dbReference type="NCBI Taxonomy" id="1606541"/>
    <lineage>
        <taxon>Eukaryota</taxon>
        <taxon>Sar</taxon>
        <taxon>Stramenopiles</taxon>
        <taxon>Ochrophyta</taxon>
        <taxon>Bolidophyceae</taxon>
        <taxon>Parmales</taxon>
        <taxon>Triparmaceae</taxon>
        <taxon>Triparma</taxon>
    </lineage>
</organism>
<dbReference type="PROSITE" id="PS00678">
    <property type="entry name" value="WD_REPEATS_1"/>
    <property type="match status" value="3"/>
</dbReference>
<sequence>MLTDTQKKALDQSIYDYLAIHHPSVASVLASSTDTVTIPAADAPPPPPGPTLLEKKWSSVLRLQKKVLDLEAQMKRSGVGMKGAGGTLQAGKMLPAFDQPPKQSRGHRGGGITSCAIHPTHNTIATSGEDGAVKIWEWETGEFLQTLKGHTGGVQDVAFSGSGHMLASSSADLTIKLWDPEKNYQCVKTLRGHSHNISRVRFIAPNDDHLVSCSRDNTVKFWEASTGFCTHTVEEHEGWVRALAVRSDGTEFASGGNDSYINVYKISSKEITTTLSGHDHIVTSLAYPPLPPASKSPDPATLNLLISASRDKTVRLWDTQTGSNLHTFTDHDNWVRDVIIHRSRNYAISVSDDKSIIIWDLKNKRKLRKCEDAHGHFVTCIAMHSSRMILTTGGVDNVMKSWVVK</sequence>
<feature type="repeat" description="WD" evidence="3">
    <location>
        <begin position="147"/>
        <end position="179"/>
    </location>
</feature>
<feature type="repeat" description="WD" evidence="3">
    <location>
        <begin position="190"/>
        <end position="232"/>
    </location>
</feature>
<keyword evidence="1 3" id="KW-0853">WD repeat</keyword>
<dbReference type="Proteomes" id="UP001165085">
    <property type="component" value="Unassembled WGS sequence"/>
</dbReference>
<reference evidence="5" key="1">
    <citation type="journal article" date="2023" name="Commun. Biol.">
        <title>Genome analysis of Parmales, the sister group of diatoms, reveals the evolutionary specialization of diatoms from phago-mixotrophs to photoautotrophs.</title>
        <authorList>
            <person name="Ban H."/>
            <person name="Sato S."/>
            <person name="Yoshikawa S."/>
            <person name="Yamada K."/>
            <person name="Nakamura Y."/>
            <person name="Ichinomiya M."/>
            <person name="Sato N."/>
            <person name="Blanc-Mathieu R."/>
            <person name="Endo H."/>
            <person name="Kuwata A."/>
            <person name="Ogata H."/>
        </authorList>
    </citation>
    <scope>NUCLEOTIDE SEQUENCE [LARGE SCALE GENOMIC DNA]</scope>
    <source>
        <strain evidence="5">NIES 3701</strain>
    </source>
</reference>
<feature type="repeat" description="WD" evidence="3">
    <location>
        <begin position="112"/>
        <end position="146"/>
    </location>
</feature>
<evidence type="ECO:0000313" key="4">
    <source>
        <dbReference type="EMBL" id="GMH77954.1"/>
    </source>
</evidence>
<feature type="repeat" description="WD" evidence="3">
    <location>
        <begin position="233"/>
        <end position="274"/>
    </location>
</feature>
<dbReference type="Pfam" id="PF00400">
    <property type="entry name" value="WD40"/>
    <property type="match status" value="7"/>
</dbReference>
<name>A0A9W7AUA9_9STRA</name>
<dbReference type="GO" id="GO:0006888">
    <property type="term" value="P:endoplasmic reticulum to Golgi vesicle-mediated transport"/>
    <property type="evidence" value="ECO:0007669"/>
    <property type="project" value="TreeGrafter"/>
</dbReference>
<protein>
    <recommendedName>
        <fullName evidence="6">Lissencephaly-1 homolog</fullName>
    </recommendedName>
</protein>
<dbReference type="InterPro" id="IPR037190">
    <property type="entry name" value="LIS1_N"/>
</dbReference>
<dbReference type="GO" id="GO:0030126">
    <property type="term" value="C:COPI vesicle coat"/>
    <property type="evidence" value="ECO:0007669"/>
    <property type="project" value="TreeGrafter"/>
</dbReference>
<dbReference type="EMBL" id="BRXY01000215">
    <property type="protein sequence ID" value="GMH77954.1"/>
    <property type="molecule type" value="Genomic_DNA"/>
</dbReference>
<dbReference type="Gene3D" id="1.20.960.30">
    <property type="match status" value="1"/>
</dbReference>
<dbReference type="InterPro" id="IPR015943">
    <property type="entry name" value="WD40/YVTN_repeat-like_dom_sf"/>
</dbReference>
<feature type="repeat" description="WD" evidence="3">
    <location>
        <begin position="328"/>
        <end position="369"/>
    </location>
</feature>
<dbReference type="PROSITE" id="PS50082">
    <property type="entry name" value="WD_REPEATS_2"/>
    <property type="match status" value="7"/>
</dbReference>
<dbReference type="PRINTS" id="PR00320">
    <property type="entry name" value="GPROTEINBRPT"/>
</dbReference>
<dbReference type="OrthoDB" id="202197at2759"/>
<feature type="repeat" description="WD" evidence="3">
    <location>
        <begin position="371"/>
        <end position="405"/>
    </location>
</feature>
<dbReference type="InterPro" id="IPR019775">
    <property type="entry name" value="WD40_repeat_CS"/>
</dbReference>
<proteinExistence type="predicted"/>
<dbReference type="GO" id="GO:0006890">
    <property type="term" value="P:retrograde vesicle-mediated transport, Golgi to endoplasmic reticulum"/>
    <property type="evidence" value="ECO:0007669"/>
    <property type="project" value="TreeGrafter"/>
</dbReference>
<dbReference type="InterPro" id="IPR036322">
    <property type="entry name" value="WD40_repeat_dom_sf"/>
</dbReference>
<evidence type="ECO:0000256" key="3">
    <source>
        <dbReference type="PROSITE-ProRule" id="PRU00221"/>
    </source>
</evidence>
<evidence type="ECO:0000313" key="5">
    <source>
        <dbReference type="Proteomes" id="UP001165085"/>
    </source>
</evidence>
<dbReference type="SMART" id="SM00320">
    <property type="entry name" value="WD40"/>
    <property type="match status" value="7"/>
</dbReference>
<evidence type="ECO:0008006" key="6">
    <source>
        <dbReference type="Google" id="ProtNLM"/>
    </source>
</evidence>